<sequence>MRVQRRHDSDAKLVTCGASCCRPMGSLHSLDSSTSRSQAGYATVRWIQRRSCGWSLPVELSAMNMYSIIE</sequence>
<dbReference type="Proteomes" id="UP000016933">
    <property type="component" value="Unassembled WGS sequence"/>
</dbReference>
<evidence type="ECO:0000313" key="2">
    <source>
        <dbReference type="Proteomes" id="UP000016933"/>
    </source>
</evidence>
<protein>
    <submittedName>
        <fullName evidence="1">Uncharacterized protein</fullName>
    </submittedName>
</protein>
<organism evidence="1 2">
    <name type="scientific">Dothistroma septosporum (strain NZE10 / CBS 128990)</name>
    <name type="common">Red band needle blight fungus</name>
    <name type="synonym">Mycosphaerella pini</name>
    <dbReference type="NCBI Taxonomy" id="675120"/>
    <lineage>
        <taxon>Eukaryota</taxon>
        <taxon>Fungi</taxon>
        <taxon>Dikarya</taxon>
        <taxon>Ascomycota</taxon>
        <taxon>Pezizomycotina</taxon>
        <taxon>Dothideomycetes</taxon>
        <taxon>Dothideomycetidae</taxon>
        <taxon>Mycosphaerellales</taxon>
        <taxon>Mycosphaerellaceae</taxon>
        <taxon>Dothistroma</taxon>
    </lineage>
</organism>
<reference evidence="2" key="1">
    <citation type="journal article" date="2012" name="PLoS Genet.">
        <title>The genomes of the fungal plant pathogens Cladosporium fulvum and Dothistroma septosporum reveal adaptation to different hosts and lifestyles but also signatures of common ancestry.</title>
        <authorList>
            <person name="de Wit P.J.G.M."/>
            <person name="van der Burgt A."/>
            <person name="Oekmen B."/>
            <person name="Stergiopoulos I."/>
            <person name="Abd-Elsalam K.A."/>
            <person name="Aerts A.L."/>
            <person name="Bahkali A.H."/>
            <person name="Beenen H.G."/>
            <person name="Chettri P."/>
            <person name="Cox M.P."/>
            <person name="Datema E."/>
            <person name="de Vries R.P."/>
            <person name="Dhillon B."/>
            <person name="Ganley A.R."/>
            <person name="Griffiths S.A."/>
            <person name="Guo Y."/>
            <person name="Hamelin R.C."/>
            <person name="Henrissat B."/>
            <person name="Kabir M.S."/>
            <person name="Jashni M.K."/>
            <person name="Kema G."/>
            <person name="Klaubauf S."/>
            <person name="Lapidus A."/>
            <person name="Levasseur A."/>
            <person name="Lindquist E."/>
            <person name="Mehrabi R."/>
            <person name="Ohm R.A."/>
            <person name="Owen T.J."/>
            <person name="Salamov A."/>
            <person name="Schwelm A."/>
            <person name="Schijlen E."/>
            <person name="Sun H."/>
            <person name="van den Burg H.A."/>
            <person name="van Ham R.C.H.J."/>
            <person name="Zhang S."/>
            <person name="Goodwin S.B."/>
            <person name="Grigoriev I.V."/>
            <person name="Collemare J."/>
            <person name="Bradshaw R.E."/>
        </authorList>
    </citation>
    <scope>NUCLEOTIDE SEQUENCE [LARGE SCALE GENOMIC DNA]</scope>
    <source>
        <strain evidence="2">NZE10 / CBS 128990</strain>
    </source>
</reference>
<dbReference type="HOGENOM" id="CLU_2757746_0_0_1"/>
<evidence type="ECO:0000313" key="1">
    <source>
        <dbReference type="EMBL" id="EME49360.1"/>
    </source>
</evidence>
<proteinExistence type="predicted"/>
<accession>N1Q3U8</accession>
<dbReference type="EMBL" id="KB446535">
    <property type="protein sequence ID" value="EME49360.1"/>
    <property type="molecule type" value="Genomic_DNA"/>
</dbReference>
<keyword evidence="2" id="KW-1185">Reference proteome</keyword>
<name>N1Q3U8_DOTSN</name>
<dbReference type="AlphaFoldDB" id="N1Q3U8"/>
<reference evidence="1 2" key="2">
    <citation type="journal article" date="2012" name="PLoS Pathog.">
        <title>Diverse lifestyles and strategies of plant pathogenesis encoded in the genomes of eighteen Dothideomycetes fungi.</title>
        <authorList>
            <person name="Ohm R.A."/>
            <person name="Feau N."/>
            <person name="Henrissat B."/>
            <person name="Schoch C.L."/>
            <person name="Horwitz B.A."/>
            <person name="Barry K.W."/>
            <person name="Condon B.J."/>
            <person name="Copeland A.C."/>
            <person name="Dhillon B."/>
            <person name="Glaser F."/>
            <person name="Hesse C.N."/>
            <person name="Kosti I."/>
            <person name="LaButti K."/>
            <person name="Lindquist E.A."/>
            <person name="Lucas S."/>
            <person name="Salamov A.A."/>
            <person name="Bradshaw R.E."/>
            <person name="Ciuffetti L."/>
            <person name="Hamelin R.C."/>
            <person name="Kema G.H.J."/>
            <person name="Lawrence C."/>
            <person name="Scott J.A."/>
            <person name="Spatafora J.W."/>
            <person name="Turgeon B.G."/>
            <person name="de Wit P.J.G.M."/>
            <person name="Zhong S."/>
            <person name="Goodwin S.B."/>
            <person name="Grigoriev I.V."/>
        </authorList>
    </citation>
    <scope>NUCLEOTIDE SEQUENCE [LARGE SCALE GENOMIC DNA]</scope>
    <source>
        <strain evidence="2">NZE10 / CBS 128990</strain>
    </source>
</reference>
<gene>
    <name evidence="1" type="ORF">DOTSEDRAFT_68215</name>
</gene>